<keyword evidence="4" id="KW-1185">Reference proteome</keyword>
<evidence type="ECO:0000256" key="1">
    <source>
        <dbReference type="SAM" id="Coils"/>
    </source>
</evidence>
<feature type="compositionally biased region" description="Polar residues" evidence="2">
    <location>
        <begin position="95"/>
        <end position="113"/>
    </location>
</feature>
<comment type="caution">
    <text evidence="3">The sequence shown here is derived from an EMBL/GenBank/DDBJ whole genome shotgun (WGS) entry which is preliminary data.</text>
</comment>
<keyword evidence="1" id="KW-0175">Coiled coil</keyword>
<accession>A0AAE0BVT3</accession>
<gene>
    <name evidence="3" type="ORF">CYMTET_47601</name>
</gene>
<name>A0AAE0BVT3_9CHLO</name>
<dbReference type="EMBL" id="LGRX02033128">
    <property type="protein sequence ID" value="KAK3242720.1"/>
    <property type="molecule type" value="Genomic_DNA"/>
</dbReference>
<proteinExistence type="predicted"/>
<dbReference type="AlphaFoldDB" id="A0AAE0BVT3"/>
<evidence type="ECO:0000313" key="3">
    <source>
        <dbReference type="EMBL" id="KAK3242720.1"/>
    </source>
</evidence>
<dbReference type="Proteomes" id="UP001190700">
    <property type="component" value="Unassembled WGS sequence"/>
</dbReference>
<feature type="coiled-coil region" evidence="1">
    <location>
        <begin position="52"/>
        <end position="83"/>
    </location>
</feature>
<feature type="region of interest" description="Disordered" evidence="2">
    <location>
        <begin position="88"/>
        <end position="113"/>
    </location>
</feature>
<dbReference type="PROSITE" id="PS50096">
    <property type="entry name" value="IQ"/>
    <property type="match status" value="1"/>
</dbReference>
<organism evidence="3 4">
    <name type="scientific">Cymbomonas tetramitiformis</name>
    <dbReference type="NCBI Taxonomy" id="36881"/>
    <lineage>
        <taxon>Eukaryota</taxon>
        <taxon>Viridiplantae</taxon>
        <taxon>Chlorophyta</taxon>
        <taxon>Pyramimonadophyceae</taxon>
        <taxon>Pyramimonadales</taxon>
        <taxon>Pyramimonadaceae</taxon>
        <taxon>Cymbomonas</taxon>
    </lineage>
</organism>
<evidence type="ECO:0000313" key="4">
    <source>
        <dbReference type="Proteomes" id="UP001190700"/>
    </source>
</evidence>
<protein>
    <submittedName>
        <fullName evidence="3">Uncharacterized protein</fullName>
    </submittedName>
</protein>
<sequence>MARPFTPSEAKYGAAEEEAAITIQSGQRGKVARNNVKELRQFALERENQLAAEKFQAELAAAEKLMQQRAAEVEAAIAEEEAKLRLMAPSPRSAAANSWAQQQDCAEQLEAQQ</sequence>
<evidence type="ECO:0000256" key="2">
    <source>
        <dbReference type="SAM" id="MobiDB-lite"/>
    </source>
</evidence>
<reference evidence="3 4" key="1">
    <citation type="journal article" date="2015" name="Genome Biol. Evol.">
        <title>Comparative Genomics of a Bacterivorous Green Alga Reveals Evolutionary Causalities and Consequences of Phago-Mixotrophic Mode of Nutrition.</title>
        <authorList>
            <person name="Burns J.A."/>
            <person name="Paasch A."/>
            <person name="Narechania A."/>
            <person name="Kim E."/>
        </authorList>
    </citation>
    <scope>NUCLEOTIDE SEQUENCE [LARGE SCALE GENOMIC DNA]</scope>
    <source>
        <strain evidence="3 4">PLY_AMNH</strain>
    </source>
</reference>